<keyword evidence="1" id="KW-0812">Transmembrane</keyword>
<evidence type="ECO:0000313" key="2">
    <source>
        <dbReference type="EMBL" id="UPV73176.1"/>
    </source>
</evidence>
<dbReference type="GeneID" id="72185837"/>
<feature type="transmembrane region" description="Helical" evidence="1">
    <location>
        <begin position="108"/>
        <end position="126"/>
    </location>
</feature>
<evidence type="ECO:0000313" key="3">
    <source>
        <dbReference type="Proteomes" id="UP000830729"/>
    </source>
</evidence>
<dbReference type="InterPro" id="IPR058336">
    <property type="entry name" value="VP3-like_halobact-type"/>
</dbReference>
<sequence length="129" mass="13569">MIDRNTADWAESVLGPLYVAGSLASAGLADVVPEYATGWTLMDTVNIGGEPVMWGTVLAAAALVAAWLVQRDSVGEISERGQKVIALDAASIVLVTFVPALGEWVTSNLVPGLAYFLLGVAAYYYISYA</sequence>
<accession>A0A8U0HR10</accession>
<name>A0A8U0HR10_9EURY</name>
<protein>
    <submittedName>
        <fullName evidence="2">Uncharacterized protein</fullName>
    </submittedName>
</protein>
<dbReference type="EMBL" id="CP096659">
    <property type="protein sequence ID" value="UPV73176.1"/>
    <property type="molecule type" value="Genomic_DNA"/>
</dbReference>
<gene>
    <name evidence="2" type="ORF">M0R89_11520</name>
</gene>
<keyword evidence="1" id="KW-1133">Transmembrane helix</keyword>
<evidence type="ECO:0000256" key="1">
    <source>
        <dbReference type="SAM" id="Phobius"/>
    </source>
</evidence>
<dbReference type="AlphaFoldDB" id="A0A8U0HR10"/>
<dbReference type="RefSeq" id="WP_248649232.1">
    <property type="nucleotide sequence ID" value="NZ_CP096659.1"/>
</dbReference>
<dbReference type="Proteomes" id="UP000830729">
    <property type="component" value="Chromosome"/>
</dbReference>
<dbReference type="Pfam" id="PF26064">
    <property type="entry name" value="DUF8023"/>
    <property type="match status" value="1"/>
</dbReference>
<feature type="transmembrane region" description="Helical" evidence="1">
    <location>
        <begin position="52"/>
        <end position="69"/>
    </location>
</feature>
<keyword evidence="3" id="KW-1185">Reference proteome</keyword>
<proteinExistence type="predicted"/>
<dbReference type="KEGG" id="halx:M0R89_11520"/>
<feature type="transmembrane region" description="Helical" evidence="1">
    <location>
        <begin position="12"/>
        <end position="32"/>
    </location>
</feature>
<keyword evidence="1" id="KW-0472">Membrane</keyword>
<feature type="transmembrane region" description="Helical" evidence="1">
    <location>
        <begin position="81"/>
        <end position="102"/>
    </location>
</feature>
<reference evidence="2 3" key="1">
    <citation type="submission" date="2022-04" db="EMBL/GenBank/DDBJ databases">
        <title>Diverse halophilic archaea isolated from saline environments.</title>
        <authorList>
            <person name="Cui H.-L."/>
        </authorList>
    </citation>
    <scope>NUCLEOTIDE SEQUENCE [LARGE SCALE GENOMIC DNA]</scope>
    <source>
        <strain evidence="2 3">XZYJT49</strain>
    </source>
</reference>
<organism evidence="2 3">
    <name type="scientific">Halorussus limi</name>
    <dbReference type="NCBI Taxonomy" id="2938695"/>
    <lineage>
        <taxon>Archaea</taxon>
        <taxon>Methanobacteriati</taxon>
        <taxon>Methanobacteriota</taxon>
        <taxon>Stenosarchaea group</taxon>
        <taxon>Halobacteria</taxon>
        <taxon>Halobacteriales</taxon>
        <taxon>Haladaptataceae</taxon>
        <taxon>Halorussus</taxon>
    </lineage>
</organism>